<feature type="region of interest" description="Disordered" evidence="6">
    <location>
        <begin position="862"/>
        <end position="1052"/>
    </location>
</feature>
<dbReference type="Gene3D" id="3.90.260.10">
    <property type="entry name" value="Transglutaminase-like"/>
    <property type="match status" value="1"/>
</dbReference>
<evidence type="ECO:0000256" key="5">
    <source>
        <dbReference type="ARBA" id="ARBA00023242"/>
    </source>
</evidence>
<feature type="compositionally biased region" description="Basic residues" evidence="6">
    <location>
        <begin position="317"/>
        <end position="326"/>
    </location>
</feature>
<feature type="compositionally biased region" description="Polar residues" evidence="6">
    <location>
        <begin position="793"/>
        <end position="805"/>
    </location>
</feature>
<feature type="compositionally biased region" description="Polar residues" evidence="6">
    <location>
        <begin position="906"/>
        <end position="918"/>
    </location>
</feature>
<dbReference type="SMART" id="SM01032">
    <property type="entry name" value="BHD_3"/>
    <property type="match status" value="1"/>
</dbReference>
<dbReference type="SMART" id="SM01031">
    <property type="entry name" value="BHD_2"/>
    <property type="match status" value="1"/>
</dbReference>
<dbReference type="Proteomes" id="UP001498398">
    <property type="component" value="Unassembled WGS sequence"/>
</dbReference>
<organism evidence="10 11">
    <name type="scientific">Marasmiellus scandens</name>
    <dbReference type="NCBI Taxonomy" id="2682957"/>
    <lineage>
        <taxon>Eukaryota</taxon>
        <taxon>Fungi</taxon>
        <taxon>Dikarya</taxon>
        <taxon>Basidiomycota</taxon>
        <taxon>Agaricomycotina</taxon>
        <taxon>Agaricomycetes</taxon>
        <taxon>Agaricomycetidae</taxon>
        <taxon>Agaricales</taxon>
        <taxon>Marasmiineae</taxon>
        <taxon>Omphalotaceae</taxon>
        <taxon>Marasmiellus</taxon>
    </lineage>
</organism>
<keyword evidence="5" id="KW-0539">Nucleus</keyword>
<evidence type="ECO:0000259" key="7">
    <source>
        <dbReference type="SMART" id="SM01030"/>
    </source>
</evidence>
<dbReference type="Gene3D" id="2.20.20.110">
    <property type="entry name" value="Rad4, beta-hairpin domain BHD1"/>
    <property type="match status" value="1"/>
</dbReference>
<dbReference type="SUPFAM" id="SSF54001">
    <property type="entry name" value="Cysteine proteinases"/>
    <property type="match status" value="1"/>
</dbReference>
<dbReference type="PANTHER" id="PTHR12135:SF0">
    <property type="entry name" value="DNA REPAIR PROTEIN COMPLEMENTING XP-C CELLS"/>
    <property type="match status" value="1"/>
</dbReference>
<feature type="compositionally biased region" description="Basic residues" evidence="6">
    <location>
        <begin position="243"/>
        <end position="255"/>
    </location>
</feature>
<dbReference type="Pfam" id="PF10404">
    <property type="entry name" value="BHD_2"/>
    <property type="match status" value="1"/>
</dbReference>
<dbReference type="InterPro" id="IPR018325">
    <property type="entry name" value="Rad4/PNGase_transGLS-fold"/>
</dbReference>
<feature type="region of interest" description="Disordered" evidence="6">
    <location>
        <begin position="241"/>
        <end position="333"/>
    </location>
</feature>
<dbReference type="InterPro" id="IPR018327">
    <property type="entry name" value="BHD_2"/>
</dbReference>
<evidence type="ECO:0008006" key="12">
    <source>
        <dbReference type="Google" id="ProtNLM"/>
    </source>
</evidence>
<dbReference type="InterPro" id="IPR038765">
    <property type="entry name" value="Papain-like_cys_pep_sf"/>
</dbReference>
<dbReference type="Gene3D" id="3.30.70.2460">
    <property type="entry name" value="Rad4, beta-hairpin domain BHD3"/>
    <property type="match status" value="1"/>
</dbReference>
<evidence type="ECO:0000256" key="1">
    <source>
        <dbReference type="ARBA" id="ARBA00004123"/>
    </source>
</evidence>
<feature type="region of interest" description="Disordered" evidence="6">
    <location>
        <begin position="733"/>
        <end position="772"/>
    </location>
</feature>
<evidence type="ECO:0000256" key="2">
    <source>
        <dbReference type="ARBA" id="ARBA00009525"/>
    </source>
</evidence>
<evidence type="ECO:0000256" key="3">
    <source>
        <dbReference type="ARBA" id="ARBA00022763"/>
    </source>
</evidence>
<feature type="compositionally biased region" description="Acidic residues" evidence="6">
    <location>
        <begin position="874"/>
        <end position="883"/>
    </location>
</feature>
<dbReference type="SMART" id="SM01030">
    <property type="entry name" value="BHD_1"/>
    <property type="match status" value="1"/>
</dbReference>
<keyword evidence="3" id="KW-0227">DNA damage</keyword>
<evidence type="ECO:0000259" key="9">
    <source>
        <dbReference type="SMART" id="SM01032"/>
    </source>
</evidence>
<feature type="domain" description="Rad4 beta-hairpin" evidence="9">
    <location>
        <begin position="619"/>
        <end position="693"/>
    </location>
</feature>
<dbReference type="Pfam" id="PF10403">
    <property type="entry name" value="BHD_1"/>
    <property type="match status" value="1"/>
</dbReference>
<feature type="compositionally biased region" description="Basic and acidic residues" evidence="6">
    <location>
        <begin position="1030"/>
        <end position="1052"/>
    </location>
</feature>
<gene>
    <name evidence="10" type="ORF">VKT23_008069</name>
</gene>
<comment type="subcellular location">
    <subcellularLocation>
        <location evidence="1">Nucleus</location>
    </subcellularLocation>
</comment>
<feature type="compositionally biased region" description="Acidic residues" evidence="6">
    <location>
        <begin position="261"/>
        <end position="271"/>
    </location>
</feature>
<dbReference type="Pfam" id="PF03835">
    <property type="entry name" value="Rad4"/>
    <property type="match status" value="1"/>
</dbReference>
<feature type="compositionally biased region" description="Basic residues" evidence="6">
    <location>
        <begin position="947"/>
        <end position="958"/>
    </location>
</feature>
<dbReference type="Pfam" id="PF10405">
    <property type="entry name" value="BHD_3"/>
    <property type="match status" value="1"/>
</dbReference>
<feature type="domain" description="Rad4 beta-hairpin" evidence="7">
    <location>
        <begin position="471"/>
        <end position="525"/>
    </location>
</feature>
<dbReference type="InterPro" id="IPR036985">
    <property type="entry name" value="Transglutaminase-like_sf"/>
</dbReference>
<accession>A0ABR1JK09</accession>
<dbReference type="InterPro" id="IPR018328">
    <property type="entry name" value="Rad4_beta-hairpin_dom3"/>
</dbReference>
<evidence type="ECO:0000313" key="11">
    <source>
        <dbReference type="Proteomes" id="UP001498398"/>
    </source>
</evidence>
<feature type="region of interest" description="Disordered" evidence="6">
    <location>
        <begin position="793"/>
        <end position="818"/>
    </location>
</feature>
<evidence type="ECO:0000256" key="4">
    <source>
        <dbReference type="ARBA" id="ARBA00023204"/>
    </source>
</evidence>
<proteinExistence type="inferred from homology"/>
<dbReference type="InterPro" id="IPR004583">
    <property type="entry name" value="DNA_repair_Rad4"/>
</dbReference>
<sequence length="1052" mass="116708">MSTIDEPVLEPLVDADSDDELDWEEVQVPEQEKHLEIVLQAQPKPKEGSSTKKGISHAERILRIDVHKIHTVALLMNAKVRNKWLNDELLHARLLSLTPLSLQNSFAMIHPSRVSEQAMRGRMFETTITRLVQWWSEFFEVVPSGHIQNRTFDSVQKLLTSNGFGPDTPQDVVIDDETLEDMLDDDAEIIRSEKSLMKHALMQSGSRDVSAQLFTALCRGLSIPARLVVSLQSVPWQASVGKPKPKYVKKDKKGKGIANENENETPLEVPDDSASAIASSSKMTVENMSSFAGEGQRLDGMPIEKSEKAKGKEKAKPSVKLRKAKSKGNVLGSKPTTPKIRYIDPRASAPVFWTEVFSRPDSRWIPVDPIRGIVNKAKIFDPSDTPSGVHVDNRMMYVLAFEEDGCARDVTRRYAKNFGAKVAKVQGGSLAPGAGGKGRVQWWERVVGAVTRPFRLNRDDQEDAEFEAAQWNEGMPTTIVGFKDHPLYVLLRHLKQTETIHPPPPATPELGKFRGESVYSRSSVVSLKTAENWLRSEGRSVKEGAQPMKLIKMRASTVGRQRELELMKEGLRVAGEDSGADAGGSGANGVARQDEIMQGLYARHQTELFIPEPVKDGIVPKNNFGNIDLYVPSMLPGGAVHLPFKGIAKIARKLGVDFAEAVTGFEFRKRRATPIIEGIVVASENETLVLDAYWEAEQDAERKARAKKNERVIKQWTKLINGLRIRQRLQEQYAKGDRPQEAGSPEQQDTTVSTELHEQEGDAPPVDGGGFLLRGVDDVVQSYSLPKAQYNTDAPLNTFASSNPIHDQGPRKEPEEDTDHDRMAFAMETMDVDEDTDVLVNPMSLRLPSVAEPSVPKTMEDLAKESAQTSVEVDSAEIVEEIEMAPSSAVQEDTTPARRTRRSVAANGSNDALNGSSKGKTKTAVNGRAKAIKSRGRGRGRVTPSRRGGKTKSTKKRKRDEEEEEEDSGDDENADDFEGDEEDEDKVEEGREDELLNQKPSAAKRTRSTRSKLPVVPVPASSRTLRPRLSKSEAKLKEEEEREEAYRKAIAQ</sequence>
<dbReference type="InterPro" id="IPR042488">
    <property type="entry name" value="Rad4_BHD3_sf"/>
</dbReference>
<comment type="caution">
    <text evidence="10">The sequence shown here is derived from an EMBL/GenBank/DDBJ whole genome shotgun (WGS) entry which is preliminary data.</text>
</comment>
<dbReference type="InterPro" id="IPR018326">
    <property type="entry name" value="Rad4_beta-hairpin_dom1"/>
</dbReference>
<evidence type="ECO:0000256" key="6">
    <source>
        <dbReference type="SAM" id="MobiDB-lite"/>
    </source>
</evidence>
<protein>
    <recommendedName>
        <fullName evidence="12">Rad4-domain-containing protein</fullName>
    </recommendedName>
</protein>
<keyword evidence="4" id="KW-0234">DNA repair</keyword>
<feature type="domain" description="Rad4 beta-hairpin" evidence="8">
    <location>
        <begin position="527"/>
        <end position="612"/>
    </location>
</feature>
<reference evidence="10 11" key="1">
    <citation type="submission" date="2024-01" db="EMBL/GenBank/DDBJ databases">
        <title>A draft genome for the cacao thread blight pathogen Marasmiellus scandens.</title>
        <authorList>
            <person name="Baruah I.K."/>
            <person name="Leung J."/>
            <person name="Bukari Y."/>
            <person name="Amoako-Attah I."/>
            <person name="Meinhardt L.W."/>
            <person name="Bailey B.A."/>
            <person name="Cohen S.P."/>
        </authorList>
    </citation>
    <scope>NUCLEOTIDE SEQUENCE [LARGE SCALE GENOMIC DNA]</scope>
    <source>
        <strain evidence="10 11">GH-19</strain>
    </source>
</reference>
<dbReference type="EMBL" id="JBANRG010000011">
    <property type="protein sequence ID" value="KAK7462467.1"/>
    <property type="molecule type" value="Genomic_DNA"/>
</dbReference>
<evidence type="ECO:0000313" key="10">
    <source>
        <dbReference type="EMBL" id="KAK7462467.1"/>
    </source>
</evidence>
<feature type="compositionally biased region" description="Basic and acidic residues" evidence="6">
    <location>
        <begin position="808"/>
        <end position="818"/>
    </location>
</feature>
<evidence type="ECO:0000259" key="8">
    <source>
        <dbReference type="SMART" id="SM01031"/>
    </source>
</evidence>
<feature type="compositionally biased region" description="Basic residues" evidence="6">
    <location>
        <begin position="930"/>
        <end position="940"/>
    </location>
</feature>
<name>A0ABR1JK09_9AGAR</name>
<keyword evidence="11" id="KW-1185">Reference proteome</keyword>
<comment type="similarity">
    <text evidence="2">Belongs to the XPC family.</text>
</comment>
<feature type="compositionally biased region" description="Polar residues" evidence="6">
    <location>
        <begin position="745"/>
        <end position="754"/>
    </location>
</feature>
<dbReference type="PANTHER" id="PTHR12135">
    <property type="entry name" value="DNA REPAIR PROTEIN XP-C / RAD4"/>
    <property type="match status" value="1"/>
</dbReference>
<feature type="compositionally biased region" description="Basic and acidic residues" evidence="6">
    <location>
        <begin position="302"/>
        <end position="316"/>
    </location>
</feature>
<feature type="compositionally biased region" description="Acidic residues" evidence="6">
    <location>
        <begin position="961"/>
        <end position="992"/>
    </location>
</feature>